<comment type="caution">
    <text evidence="1">The sequence shown here is derived from an EMBL/GenBank/DDBJ whole genome shotgun (WGS) entry which is preliminary data.</text>
</comment>
<dbReference type="Proteomes" id="UP000314294">
    <property type="component" value="Unassembled WGS sequence"/>
</dbReference>
<proteinExistence type="predicted"/>
<gene>
    <name evidence="1" type="ORF">EYF80_041697</name>
</gene>
<dbReference type="EMBL" id="SRLO01000710">
    <property type="protein sequence ID" value="TNN48126.1"/>
    <property type="molecule type" value="Genomic_DNA"/>
</dbReference>
<evidence type="ECO:0000313" key="1">
    <source>
        <dbReference type="EMBL" id="TNN48126.1"/>
    </source>
</evidence>
<accession>A0A4Z2G3I6</accession>
<organism evidence="1 2">
    <name type="scientific">Liparis tanakae</name>
    <name type="common">Tanaka's snailfish</name>
    <dbReference type="NCBI Taxonomy" id="230148"/>
    <lineage>
        <taxon>Eukaryota</taxon>
        <taxon>Metazoa</taxon>
        <taxon>Chordata</taxon>
        <taxon>Craniata</taxon>
        <taxon>Vertebrata</taxon>
        <taxon>Euteleostomi</taxon>
        <taxon>Actinopterygii</taxon>
        <taxon>Neopterygii</taxon>
        <taxon>Teleostei</taxon>
        <taxon>Neoteleostei</taxon>
        <taxon>Acanthomorphata</taxon>
        <taxon>Eupercaria</taxon>
        <taxon>Perciformes</taxon>
        <taxon>Cottioidei</taxon>
        <taxon>Cottales</taxon>
        <taxon>Liparidae</taxon>
        <taxon>Liparis</taxon>
    </lineage>
</organism>
<protein>
    <submittedName>
        <fullName evidence="1">Uncharacterized protein</fullName>
    </submittedName>
</protein>
<sequence>MHAHFLMRYSFKRSPARLNGCILLTLSSQSSRKHDLFWFFTAAEQREQRKERKFETKCSRLLRMRGEVKTREIRGDEFEIGKKKNLDAAIETLAPVVPFVSVPG</sequence>
<evidence type="ECO:0000313" key="2">
    <source>
        <dbReference type="Proteomes" id="UP000314294"/>
    </source>
</evidence>
<keyword evidence="2" id="KW-1185">Reference proteome</keyword>
<dbReference type="AlphaFoldDB" id="A0A4Z2G3I6"/>
<reference evidence="1 2" key="1">
    <citation type="submission" date="2019-03" db="EMBL/GenBank/DDBJ databases">
        <title>First draft genome of Liparis tanakae, snailfish: a comprehensive survey of snailfish specific genes.</title>
        <authorList>
            <person name="Kim W."/>
            <person name="Song I."/>
            <person name="Jeong J.-H."/>
            <person name="Kim D."/>
            <person name="Kim S."/>
            <person name="Ryu S."/>
            <person name="Song J.Y."/>
            <person name="Lee S.K."/>
        </authorList>
    </citation>
    <scope>NUCLEOTIDE SEQUENCE [LARGE SCALE GENOMIC DNA]</scope>
    <source>
        <tissue evidence="1">Muscle</tissue>
    </source>
</reference>
<name>A0A4Z2G3I6_9TELE</name>